<reference evidence="19" key="1">
    <citation type="submission" date="2013-10" db="EMBL/GenBank/DDBJ databases">
        <title>Molecular Detection and Nucleotide Sequence Analysis of a New Aichi Virus Closely Related to Canine Kobuvirus in Sewage Samples from Aichi, Japan.</title>
        <authorList>
            <person name="Yamashita T."/>
            <person name="Adachi H."/>
            <person name="Hirose E."/>
            <person name="Nakamura N."/>
            <person name="Ito M."/>
            <person name="Yasui Y."/>
            <person name="Kobayashi S."/>
            <person name="Minagawa H."/>
        </authorList>
    </citation>
    <scope>NUCLEOTIDE SEQUENCE</scope>
    <source>
        <strain evidence="19">J28/2002</strain>
    </source>
</reference>
<keyword evidence="16" id="KW-0693">Viral RNA replication</keyword>
<dbReference type="SUPFAM" id="SSF56672">
    <property type="entry name" value="DNA/RNA polymerases"/>
    <property type="match status" value="1"/>
</dbReference>
<keyword evidence="5" id="KW-0167">Capsid protein</keyword>
<feature type="non-terminal residue" evidence="19">
    <location>
        <position position="1"/>
    </location>
</feature>
<dbReference type="GO" id="GO:0039694">
    <property type="term" value="P:viral RNA genome replication"/>
    <property type="evidence" value="ECO:0007669"/>
    <property type="project" value="InterPro"/>
</dbReference>
<dbReference type="Gene3D" id="2.60.120.20">
    <property type="match status" value="1"/>
</dbReference>
<dbReference type="GO" id="GO:0006508">
    <property type="term" value="P:proteolysis"/>
    <property type="evidence" value="ECO:0007669"/>
    <property type="project" value="UniProtKB-KW"/>
</dbReference>
<keyword evidence="7" id="KW-0645">Protease</keyword>
<evidence type="ECO:0000256" key="13">
    <source>
        <dbReference type="ARBA" id="ARBA00022807"/>
    </source>
</evidence>
<evidence type="ECO:0000256" key="12">
    <source>
        <dbReference type="ARBA" id="ARBA00022804"/>
    </source>
</evidence>
<feature type="domain" description="RdRp catalytic" evidence="18">
    <location>
        <begin position="168"/>
        <end position="283"/>
    </location>
</feature>
<dbReference type="SUPFAM" id="SSF88633">
    <property type="entry name" value="Positive stranded ssRNA viruses"/>
    <property type="match status" value="1"/>
</dbReference>
<dbReference type="PROSITE" id="PS50507">
    <property type="entry name" value="RDRP_SSRNA_POS"/>
    <property type="match status" value="1"/>
</dbReference>
<dbReference type="InterPro" id="IPR043502">
    <property type="entry name" value="DNA/RNA_pol_sf"/>
</dbReference>
<evidence type="ECO:0000256" key="3">
    <source>
        <dbReference type="ARBA" id="ARBA00020107"/>
    </source>
</evidence>
<evidence type="ECO:0000256" key="9">
    <source>
        <dbReference type="ARBA" id="ARBA00022695"/>
    </source>
</evidence>
<evidence type="ECO:0000256" key="7">
    <source>
        <dbReference type="ARBA" id="ARBA00022670"/>
    </source>
</evidence>
<keyword evidence="9" id="KW-0548">Nucleotidyltransferase</keyword>
<evidence type="ECO:0000256" key="11">
    <source>
        <dbReference type="ARBA" id="ARBA00022801"/>
    </source>
</evidence>
<dbReference type="GO" id="GO:0003723">
    <property type="term" value="F:RNA binding"/>
    <property type="evidence" value="ECO:0007669"/>
    <property type="project" value="InterPro"/>
</dbReference>
<evidence type="ECO:0000256" key="2">
    <source>
        <dbReference type="ARBA" id="ARBA00004340"/>
    </source>
</evidence>
<dbReference type="GO" id="GO:0019028">
    <property type="term" value="C:viral capsid"/>
    <property type="evidence" value="ECO:0007669"/>
    <property type="project" value="UniProtKB-KW"/>
</dbReference>
<dbReference type="CDD" id="cd00205">
    <property type="entry name" value="rhv_like"/>
    <property type="match status" value="1"/>
</dbReference>
<dbReference type="InterPro" id="IPR043128">
    <property type="entry name" value="Rev_trsase/Diguanyl_cyclase"/>
</dbReference>
<evidence type="ECO:0000256" key="8">
    <source>
        <dbReference type="ARBA" id="ARBA00022679"/>
    </source>
</evidence>
<evidence type="ECO:0000256" key="16">
    <source>
        <dbReference type="ARBA" id="ARBA00022953"/>
    </source>
</evidence>
<comment type="subcellular location">
    <subcellularLocation>
        <location evidence="2">Host cell</location>
    </subcellularLocation>
    <subcellularLocation>
        <location evidence="1">Virion</location>
    </subcellularLocation>
</comment>
<keyword evidence="6" id="KW-0945">Host-virus interaction</keyword>
<dbReference type="InterPro" id="IPR001205">
    <property type="entry name" value="RNA-dir_pol_C"/>
</dbReference>
<name>U6C0M3_9PICO</name>
<evidence type="ECO:0000256" key="10">
    <source>
        <dbReference type="ARBA" id="ARBA00022741"/>
    </source>
</evidence>
<keyword evidence="17" id="KW-1160">Virus entry into host cell</keyword>
<evidence type="ECO:0000256" key="15">
    <source>
        <dbReference type="ARBA" id="ARBA00022844"/>
    </source>
</evidence>
<dbReference type="EMBL" id="AB861495">
    <property type="protein sequence ID" value="BAO02685.1"/>
    <property type="molecule type" value="Genomic_RNA"/>
</dbReference>
<dbReference type="GO" id="GO:0003968">
    <property type="term" value="F:RNA-directed RNA polymerase activity"/>
    <property type="evidence" value="ECO:0007669"/>
    <property type="project" value="UniProtKB-KW"/>
</dbReference>
<feature type="non-terminal residue" evidence="19">
    <location>
        <position position="331"/>
    </location>
</feature>
<evidence type="ECO:0000256" key="14">
    <source>
        <dbReference type="ARBA" id="ARBA00022840"/>
    </source>
</evidence>
<dbReference type="InterPro" id="IPR033703">
    <property type="entry name" value="Rhv-like"/>
</dbReference>
<evidence type="ECO:0000256" key="4">
    <source>
        <dbReference type="ARBA" id="ARBA00022484"/>
    </source>
</evidence>
<keyword evidence="14" id="KW-0067">ATP-binding</keyword>
<keyword evidence="15" id="KW-0946">Virion</keyword>
<dbReference type="GO" id="GO:0046718">
    <property type="term" value="P:symbiont entry into host cell"/>
    <property type="evidence" value="ECO:0007669"/>
    <property type="project" value="UniProtKB-KW"/>
</dbReference>
<dbReference type="GO" id="GO:0019062">
    <property type="term" value="P:virion attachment to host cell"/>
    <property type="evidence" value="ECO:0007669"/>
    <property type="project" value="UniProtKB-KW"/>
</dbReference>
<evidence type="ECO:0000256" key="5">
    <source>
        <dbReference type="ARBA" id="ARBA00022561"/>
    </source>
</evidence>
<organism evidence="19">
    <name type="scientific">Kobuvirus sewage Aichi</name>
    <dbReference type="NCBI Taxonomy" id="1408898"/>
    <lineage>
        <taxon>Viruses</taxon>
        <taxon>Riboviria</taxon>
        <taxon>Orthornavirae</taxon>
        <taxon>Pisuviricota</taxon>
        <taxon>Pisoniviricetes</taxon>
        <taxon>Picornavirales</taxon>
        <taxon>Picornaviridae</taxon>
        <taxon>Kodimesavirinae</taxon>
        <taxon>Kobuvirus</taxon>
    </lineage>
</organism>
<keyword evidence="12" id="KW-1161">Viral attachment to host cell</keyword>
<dbReference type="GO" id="GO:0008234">
    <property type="term" value="F:cysteine-type peptidase activity"/>
    <property type="evidence" value="ECO:0007669"/>
    <property type="project" value="UniProtKB-KW"/>
</dbReference>
<keyword evidence="8" id="KW-0808">Transferase</keyword>
<dbReference type="Pfam" id="PF00680">
    <property type="entry name" value="RdRP_1"/>
    <property type="match status" value="1"/>
</dbReference>
<dbReference type="InterPro" id="IPR007094">
    <property type="entry name" value="RNA-dir_pol_PSvirus"/>
</dbReference>
<keyword evidence="10" id="KW-0547">Nucleotide-binding</keyword>
<keyword evidence="4" id="KW-0696">RNA-directed RNA polymerase</keyword>
<keyword evidence="11" id="KW-0378">Hydrolase</keyword>
<accession>U6C0M3</accession>
<keyword evidence="13" id="KW-0788">Thiol protease</keyword>
<dbReference type="GO" id="GO:0043657">
    <property type="term" value="C:host cell"/>
    <property type="evidence" value="ECO:0007669"/>
    <property type="project" value="UniProtKB-SubCell"/>
</dbReference>
<evidence type="ECO:0000256" key="17">
    <source>
        <dbReference type="ARBA" id="ARBA00023296"/>
    </source>
</evidence>
<dbReference type="GO" id="GO:0006351">
    <property type="term" value="P:DNA-templated transcription"/>
    <property type="evidence" value="ECO:0007669"/>
    <property type="project" value="InterPro"/>
</dbReference>
<dbReference type="InterPro" id="IPR029053">
    <property type="entry name" value="Viral_coat"/>
</dbReference>
<sequence>TENSLPPDSNLENFFSFYRLLPLGSNTNPSIPLPNDAVAQLPLDPLHWQQSADVAGLTAMLSCFTYIAADLRFTLRISNPNGLPTSVLIAYAPPGATIPQNPDRQMLSNFFMAETPISESNTTLISFSIPYTSPLDYMQGRPGEHGCAVGCNPDVHWTEFFYKFADFSQVYDLDYKCFDATLPSAAFSLVAERLERLTGDPRVSKYIHSIRHSHHIYGNQMYDMVGGNPSGCVATSILNTIINNICLLSALIQHADFSPSKFQILAYGDDVIYATEPPIHPSFIRDFYQKYTPLVVTPANKGSDFPPTSTIYEVTFLKRWFVPDDIRPFFI</sequence>
<evidence type="ECO:0000256" key="1">
    <source>
        <dbReference type="ARBA" id="ARBA00004328"/>
    </source>
</evidence>
<protein>
    <recommendedName>
        <fullName evidence="3">Genome polyprotein</fullName>
    </recommendedName>
</protein>
<dbReference type="Gene3D" id="3.30.70.270">
    <property type="match status" value="2"/>
</dbReference>
<proteinExistence type="predicted"/>
<evidence type="ECO:0000313" key="19">
    <source>
        <dbReference type="EMBL" id="BAO02685.1"/>
    </source>
</evidence>
<evidence type="ECO:0000256" key="6">
    <source>
        <dbReference type="ARBA" id="ARBA00022581"/>
    </source>
</evidence>
<evidence type="ECO:0000259" key="18">
    <source>
        <dbReference type="PROSITE" id="PS50507"/>
    </source>
</evidence>
<dbReference type="GO" id="GO:0005524">
    <property type="term" value="F:ATP binding"/>
    <property type="evidence" value="ECO:0007669"/>
    <property type="project" value="UniProtKB-KW"/>
</dbReference>